<dbReference type="Pfam" id="PF12699">
    <property type="entry name" value="phiKZ_IP"/>
    <property type="match status" value="1"/>
</dbReference>
<evidence type="ECO:0000313" key="2">
    <source>
        <dbReference type="Proteomes" id="UP000596247"/>
    </source>
</evidence>
<organism evidence="1 2">
    <name type="scientific">Klebsiella phage vB_KvM-Eowyn</name>
    <dbReference type="NCBI Taxonomy" id="2762819"/>
    <lineage>
        <taxon>Viruses</taxon>
        <taxon>Duplodnaviria</taxon>
        <taxon>Heunggongvirae</taxon>
        <taxon>Uroviricota</taxon>
        <taxon>Caudoviricetes</taxon>
        <taxon>Chimalliviridae</taxon>
        <taxon>Eowynvirus</taxon>
        <taxon>Eowynvirus eowyn</taxon>
    </lineage>
</organism>
<evidence type="ECO:0000313" key="1">
    <source>
        <dbReference type="EMBL" id="CAD5236111.1"/>
    </source>
</evidence>
<dbReference type="Proteomes" id="UP000596247">
    <property type="component" value="Chromosome"/>
</dbReference>
<dbReference type="InterPro" id="IPR024413">
    <property type="entry name" value="Phage_phiKZ_Orf92_int-head"/>
</dbReference>
<reference evidence="1 2" key="1">
    <citation type="submission" date="2020-09" db="EMBL/GenBank/DDBJ databases">
        <authorList>
            <person name="Jameson E."/>
        </authorList>
    </citation>
    <scope>NUCLEOTIDE SEQUENCE [LARGE SCALE GENOMIC DNA]</scope>
</reference>
<dbReference type="EMBL" id="LR881104">
    <property type="protein sequence ID" value="CAD5236111.1"/>
    <property type="molecule type" value="Genomic_DNA"/>
</dbReference>
<accession>A0A7R8MJJ9</accession>
<keyword evidence="2" id="KW-1185">Reference proteome</keyword>
<sequence>MTGLVNTPQSELPNSPTSYAEVHQMVTELAHQQNDISKKDHQVQEHTQVVDELRNTGDMISALGAIVKYNIDGKPMSPFQSSLMKNALWHSGSISQEAYNSDTVISMESLRKILADIWVAIKNSLKRLLERLIDFLTTYYGMLNTVEDLALKLKAILKENNWQTVTVTSFPSSNARKIAVGGKLKSTWVEDVARTLTVLADSDKNVIDAIGDFNLRATDQVIKTLKTDKLPDFNWGVLSGTIGTLRRTMAATVARYGVTSYTKPFGVETYYCSGVLPGEWQLGCKQIPIQNANSQHEAARAIIEGMGDQYFVILSKEQTGPDALPLPSLNVIESACDDIIEVVTVLKDSTRKLDVDLNDALKKSIDTIDGLMHRIQGSTEIKDREAVDFVMRATQISSKLSRPYLQVLGNILPAYTRALLQCVLIYRDGA</sequence>
<name>A0A7R8MJJ9_9CAUD</name>
<gene>
    <name evidence="1" type="ORF">LLCLJKAH_00122</name>
</gene>
<protein>
    <submittedName>
        <fullName evidence="1">Uncharacterized protein</fullName>
    </submittedName>
</protein>
<proteinExistence type="predicted"/>